<evidence type="ECO:0000313" key="8">
    <source>
        <dbReference type="Proteomes" id="UP001207742"/>
    </source>
</evidence>
<comment type="caution">
    <text evidence="7">The sequence shown here is derived from an EMBL/GenBank/DDBJ whole genome shotgun (WGS) entry which is preliminary data.</text>
</comment>
<reference evidence="7 8" key="1">
    <citation type="submission" date="2022-10" db="EMBL/GenBank/DDBJ databases">
        <title>Chitinophaga nivalis PC15 sp. nov., isolated from Pyeongchang county, South Korea.</title>
        <authorList>
            <person name="Trinh H.N."/>
        </authorList>
    </citation>
    <scope>NUCLEOTIDE SEQUENCE [LARGE SCALE GENOMIC DNA]</scope>
    <source>
        <strain evidence="7 8">PC14</strain>
    </source>
</reference>
<keyword evidence="2" id="KW-0547">Nucleotide-binding</keyword>
<dbReference type="InterPro" id="IPR027417">
    <property type="entry name" value="P-loop_NTPase"/>
</dbReference>
<protein>
    <submittedName>
        <fullName evidence="7">Heme ABC transporter ATP-binding protein</fullName>
    </submittedName>
</protein>
<evidence type="ECO:0000256" key="2">
    <source>
        <dbReference type="ARBA" id="ARBA00022741"/>
    </source>
</evidence>
<dbReference type="InterPro" id="IPR003439">
    <property type="entry name" value="ABC_transporter-like_ATP-bd"/>
</dbReference>
<accession>A0ABT3IT95</accession>
<evidence type="ECO:0000256" key="5">
    <source>
        <dbReference type="ARBA" id="ARBA00037066"/>
    </source>
</evidence>
<dbReference type="EMBL" id="JAPDNS010000002">
    <property type="protein sequence ID" value="MCW3487200.1"/>
    <property type="molecule type" value="Genomic_DNA"/>
</dbReference>
<dbReference type="SUPFAM" id="SSF52540">
    <property type="entry name" value="P-loop containing nucleoside triphosphate hydrolases"/>
    <property type="match status" value="1"/>
</dbReference>
<dbReference type="RefSeq" id="WP_264734010.1">
    <property type="nucleotide sequence ID" value="NZ_JAPDNR010000001.1"/>
</dbReference>
<dbReference type="CDD" id="cd03214">
    <property type="entry name" value="ABC_Iron-Siderophores_B12_Hemin"/>
    <property type="match status" value="1"/>
</dbReference>
<organism evidence="7 8">
    <name type="scientific">Chitinophaga nivalis</name>
    <dbReference type="NCBI Taxonomy" id="2991709"/>
    <lineage>
        <taxon>Bacteria</taxon>
        <taxon>Pseudomonadati</taxon>
        <taxon>Bacteroidota</taxon>
        <taxon>Chitinophagia</taxon>
        <taxon>Chitinophagales</taxon>
        <taxon>Chitinophagaceae</taxon>
        <taxon>Chitinophaga</taxon>
    </lineage>
</organism>
<name>A0ABT3IT95_9BACT</name>
<feature type="domain" description="ABC transporter" evidence="6">
    <location>
        <begin position="2"/>
        <end position="246"/>
    </location>
</feature>
<evidence type="ECO:0000256" key="1">
    <source>
        <dbReference type="ARBA" id="ARBA00022448"/>
    </source>
</evidence>
<dbReference type="Gene3D" id="3.40.50.300">
    <property type="entry name" value="P-loop containing nucleotide triphosphate hydrolases"/>
    <property type="match status" value="1"/>
</dbReference>
<dbReference type="PROSITE" id="PS50893">
    <property type="entry name" value="ABC_TRANSPORTER_2"/>
    <property type="match status" value="1"/>
</dbReference>
<comment type="function">
    <text evidence="5">Part of the ABC transporter complex HmuTUV involved in hemin import. Responsible for energy coupling to the transport system.</text>
</comment>
<gene>
    <name evidence="7" type="ORF">OL497_25105</name>
</gene>
<dbReference type="Proteomes" id="UP001207742">
    <property type="component" value="Unassembled WGS sequence"/>
</dbReference>
<dbReference type="PANTHER" id="PTHR42794">
    <property type="entry name" value="HEMIN IMPORT ATP-BINDING PROTEIN HMUV"/>
    <property type="match status" value="1"/>
</dbReference>
<sequence length="282" mass="30951">MLSIQQVSLSFGKQPILHQISLEAAPGELCVLMGANGAGKSTLLKTIAGEYTHFTGDIQLGGQSLQQLPAAAQARCRAVLSQKMHLQLPFTVEEIVRMGRYVYHATPALDKAIIDYALQVLQIAELRERSWLTLSGGQQQRVHMARVLAQLLETPDLQTTDYAGKKMLLLDEPVTGMDIRHQQLALQLAQELTRKGVLVIAVLHDFQLAAAYADKLVLLHRGGIYAAGRPAEVLTAAHIRHCFDIDTQVLTHPSCSYPLIITTTHHLPSKKILANGNNHLLS</sequence>
<evidence type="ECO:0000313" key="7">
    <source>
        <dbReference type="EMBL" id="MCW3487200.1"/>
    </source>
</evidence>
<dbReference type="SMART" id="SM00382">
    <property type="entry name" value="AAA"/>
    <property type="match status" value="1"/>
</dbReference>
<evidence type="ECO:0000256" key="4">
    <source>
        <dbReference type="ARBA" id="ARBA00022967"/>
    </source>
</evidence>
<proteinExistence type="predicted"/>
<dbReference type="GO" id="GO:0005524">
    <property type="term" value="F:ATP binding"/>
    <property type="evidence" value="ECO:0007669"/>
    <property type="project" value="UniProtKB-KW"/>
</dbReference>
<keyword evidence="4" id="KW-1278">Translocase</keyword>
<keyword evidence="1" id="KW-0813">Transport</keyword>
<evidence type="ECO:0000259" key="6">
    <source>
        <dbReference type="PROSITE" id="PS50893"/>
    </source>
</evidence>
<evidence type="ECO:0000256" key="3">
    <source>
        <dbReference type="ARBA" id="ARBA00022840"/>
    </source>
</evidence>
<dbReference type="NCBIfam" id="NF010068">
    <property type="entry name" value="PRK13548.1"/>
    <property type="match status" value="1"/>
</dbReference>
<dbReference type="PANTHER" id="PTHR42794:SF1">
    <property type="entry name" value="HEMIN IMPORT ATP-BINDING PROTEIN HMUV"/>
    <property type="match status" value="1"/>
</dbReference>
<dbReference type="InterPro" id="IPR003593">
    <property type="entry name" value="AAA+_ATPase"/>
</dbReference>
<keyword evidence="8" id="KW-1185">Reference proteome</keyword>
<dbReference type="Pfam" id="PF00005">
    <property type="entry name" value="ABC_tran"/>
    <property type="match status" value="1"/>
</dbReference>
<keyword evidence="3 7" id="KW-0067">ATP-binding</keyword>